<dbReference type="SUPFAM" id="SSF55729">
    <property type="entry name" value="Acyl-CoA N-acyltransferases (Nat)"/>
    <property type="match status" value="1"/>
</dbReference>
<accession>A0A919XQ51</accession>
<dbReference type="PROSITE" id="PS51186">
    <property type="entry name" value="GNAT"/>
    <property type="match status" value="1"/>
</dbReference>
<dbReference type="Proteomes" id="UP000681162">
    <property type="component" value="Unassembled WGS sequence"/>
</dbReference>
<evidence type="ECO:0000259" key="1">
    <source>
        <dbReference type="PROSITE" id="PS51186"/>
    </source>
</evidence>
<dbReference type="Gene3D" id="3.40.630.30">
    <property type="match status" value="1"/>
</dbReference>
<protein>
    <submittedName>
        <fullName evidence="2">N-acetyltransferase</fullName>
    </submittedName>
</protein>
<dbReference type="InterPro" id="IPR016181">
    <property type="entry name" value="Acyl_CoA_acyltransferase"/>
</dbReference>
<sequence>MTNHYQISRRTPTPEEYKALCTAVDWADYMNLEVAEASLQQSLFAVVAQLGEEIVGMGRIVGDGKIYFYIQDIAVAPEHQGKGVGSMIMDEIMEFLKGNAPEKAFIGLFASEGRETFYHRYGLHNHDGMTGMFGVMHRREIK</sequence>
<gene>
    <name evidence="2" type="ORF">J41TS12_12220</name>
</gene>
<dbReference type="CDD" id="cd04301">
    <property type="entry name" value="NAT_SF"/>
    <property type="match status" value="1"/>
</dbReference>
<dbReference type="GO" id="GO:0016747">
    <property type="term" value="F:acyltransferase activity, transferring groups other than amino-acyl groups"/>
    <property type="evidence" value="ECO:0007669"/>
    <property type="project" value="InterPro"/>
</dbReference>
<dbReference type="Pfam" id="PF13673">
    <property type="entry name" value="Acetyltransf_10"/>
    <property type="match status" value="1"/>
</dbReference>
<dbReference type="InterPro" id="IPR053144">
    <property type="entry name" value="Acetyltransferase_Butenolide"/>
</dbReference>
<dbReference type="EMBL" id="BORR01000003">
    <property type="protein sequence ID" value="GIO36361.1"/>
    <property type="molecule type" value="Genomic_DNA"/>
</dbReference>
<keyword evidence="3" id="KW-1185">Reference proteome</keyword>
<dbReference type="AlphaFoldDB" id="A0A919XQ51"/>
<reference evidence="2 3" key="1">
    <citation type="submission" date="2021-03" db="EMBL/GenBank/DDBJ databases">
        <title>Antimicrobial resistance genes in bacteria isolated from Japanese honey, and their potential for conferring macrolide and lincosamide resistance in the American foulbrood pathogen Paenibacillus larvae.</title>
        <authorList>
            <person name="Okamoto M."/>
            <person name="Kumagai M."/>
            <person name="Kanamori H."/>
            <person name="Takamatsu D."/>
        </authorList>
    </citation>
    <scope>NUCLEOTIDE SEQUENCE [LARGE SCALE GENOMIC DNA]</scope>
    <source>
        <strain evidence="2 3">J41TS12</strain>
    </source>
</reference>
<dbReference type="InterPro" id="IPR000182">
    <property type="entry name" value="GNAT_dom"/>
</dbReference>
<dbReference type="PANTHER" id="PTHR43233:SF1">
    <property type="entry name" value="FAMILY N-ACETYLTRANSFERASE, PUTATIVE (AFU_ORTHOLOGUE AFUA_6G03350)-RELATED"/>
    <property type="match status" value="1"/>
</dbReference>
<evidence type="ECO:0000313" key="2">
    <source>
        <dbReference type="EMBL" id="GIO36361.1"/>
    </source>
</evidence>
<organism evidence="2 3">
    <name type="scientific">Paenibacillus antibioticophila</name>
    <dbReference type="NCBI Taxonomy" id="1274374"/>
    <lineage>
        <taxon>Bacteria</taxon>
        <taxon>Bacillati</taxon>
        <taxon>Bacillota</taxon>
        <taxon>Bacilli</taxon>
        <taxon>Bacillales</taxon>
        <taxon>Paenibacillaceae</taxon>
        <taxon>Paenibacillus</taxon>
    </lineage>
</organism>
<dbReference type="RefSeq" id="WP_212938698.1">
    <property type="nucleotide sequence ID" value="NZ_BORR01000003.1"/>
</dbReference>
<evidence type="ECO:0000313" key="3">
    <source>
        <dbReference type="Proteomes" id="UP000681162"/>
    </source>
</evidence>
<proteinExistence type="predicted"/>
<name>A0A919XQ51_9BACL</name>
<comment type="caution">
    <text evidence="2">The sequence shown here is derived from an EMBL/GenBank/DDBJ whole genome shotgun (WGS) entry which is preliminary data.</text>
</comment>
<dbReference type="PANTHER" id="PTHR43233">
    <property type="entry name" value="FAMILY N-ACETYLTRANSFERASE, PUTATIVE (AFU_ORTHOLOGUE AFUA_6G03350)-RELATED"/>
    <property type="match status" value="1"/>
</dbReference>
<feature type="domain" description="N-acetyltransferase" evidence="1">
    <location>
        <begin position="7"/>
        <end position="142"/>
    </location>
</feature>